<protein>
    <submittedName>
        <fullName evidence="1">DUF3189 family protein</fullName>
    </submittedName>
</protein>
<name>A0A5D8QGD2_9THEO</name>
<evidence type="ECO:0000313" key="2">
    <source>
        <dbReference type="Proteomes" id="UP000322976"/>
    </source>
</evidence>
<comment type="caution">
    <text evidence="1">The sequence shown here is derived from an EMBL/GenBank/DDBJ whole genome shotgun (WGS) entry which is preliminary data.</text>
</comment>
<dbReference type="InterPro" id="IPR021525">
    <property type="entry name" value="DUF3189"/>
</dbReference>
<accession>A0A5D8QGD2</accession>
<dbReference type="AlphaFoldDB" id="A0A5D8QGD2"/>
<reference evidence="1 2" key="1">
    <citation type="submission" date="2019-08" db="EMBL/GenBank/DDBJ databases">
        <title>Calorimonas adulescens gen. nov., sp. nov., an anaerobic thermophilic bacterium from Sakhalin hot spring.</title>
        <authorList>
            <person name="Khomyakova M.A."/>
            <person name="Merkel A.Y."/>
            <person name="Novikov A."/>
            <person name="Bonch-Osmolovskaya E.A."/>
            <person name="Slobodkin A.I."/>
        </authorList>
    </citation>
    <scope>NUCLEOTIDE SEQUENCE [LARGE SCALE GENOMIC DNA]</scope>
    <source>
        <strain evidence="1 2">A05MB</strain>
    </source>
</reference>
<dbReference type="RefSeq" id="WP_149544211.1">
    <property type="nucleotide sequence ID" value="NZ_VTPS01000001.1"/>
</dbReference>
<gene>
    <name evidence="1" type="ORF">FWJ32_01570</name>
</gene>
<dbReference type="Proteomes" id="UP000322976">
    <property type="component" value="Unassembled WGS sequence"/>
</dbReference>
<keyword evidence="2" id="KW-1185">Reference proteome</keyword>
<organism evidence="1 2">
    <name type="scientific">Calorimonas adulescens</name>
    <dbReference type="NCBI Taxonomy" id="2606906"/>
    <lineage>
        <taxon>Bacteria</taxon>
        <taxon>Bacillati</taxon>
        <taxon>Bacillota</taxon>
        <taxon>Clostridia</taxon>
        <taxon>Thermoanaerobacterales</taxon>
        <taxon>Thermoanaerobacteraceae</taxon>
        <taxon>Calorimonas</taxon>
    </lineage>
</organism>
<dbReference type="EMBL" id="VTPS01000001">
    <property type="protein sequence ID" value="TZE83592.1"/>
    <property type="molecule type" value="Genomic_DNA"/>
</dbReference>
<sequence length="158" mass="17501">MIVVYYDYGGTHTSVVAAAVHLGRLNPEKVPEGKELIDLPLFDRITQSDLGHIIYNGTSIDGNNIYTLGLKKAKNLVIPAVEDMYKAVFGNTDGLYLVDVSSATNFYMKLGGLLSRGMRLQFLGLPLVVYGTRKAYRNIVRLVFNTKNAVKDYPGIQK</sequence>
<proteinExistence type="predicted"/>
<dbReference type="Pfam" id="PF11385">
    <property type="entry name" value="DUF3189"/>
    <property type="match status" value="1"/>
</dbReference>
<evidence type="ECO:0000313" key="1">
    <source>
        <dbReference type="EMBL" id="TZE83592.1"/>
    </source>
</evidence>